<proteinExistence type="predicted"/>
<dbReference type="AlphaFoldDB" id="A0A1X7BMF8"/>
<evidence type="ECO:0000259" key="2">
    <source>
        <dbReference type="Pfam" id="PF13391"/>
    </source>
</evidence>
<keyword evidence="4" id="KW-1185">Reference proteome</keyword>
<dbReference type="InterPro" id="IPR003615">
    <property type="entry name" value="HNH_nuc"/>
</dbReference>
<evidence type="ECO:0000256" key="1">
    <source>
        <dbReference type="SAM" id="Coils"/>
    </source>
</evidence>
<feature type="coiled-coil region" evidence="1">
    <location>
        <begin position="146"/>
        <end position="173"/>
    </location>
</feature>
<accession>A0A1X7BMF8</accession>
<dbReference type="EMBL" id="FWXB01000002">
    <property type="protein sequence ID" value="SMC10818.1"/>
    <property type="molecule type" value="Genomic_DNA"/>
</dbReference>
<evidence type="ECO:0000313" key="3">
    <source>
        <dbReference type="EMBL" id="SMC10818.1"/>
    </source>
</evidence>
<gene>
    <name evidence="3" type="ORF">ROA7745_00625</name>
</gene>
<dbReference type="Pfam" id="PF13391">
    <property type="entry name" value="HNH_2"/>
    <property type="match status" value="1"/>
</dbReference>
<name>A0A1X7BMF8_9RHOB</name>
<sequence>MSADVRQPIHRSDGGKNEFYENMRRVRVGDIVFSFANTKIQAVGVCSAPAIFAPKPNEFGAAGDAWSDEGWRVAVAFDRLAKPLHPKKHMSILAPVLPQKYSPIRSTGDGNQGAYLASVPQAMADVIISLLGEQWSALASLSKDCLETEELALERAEKTVENVIRNKTDITETEKIQLVRSRIGQGIFRRNLESLESECRVTGVSNLRHLRASHIKPWRASTNFEKLDGNNGLLLSPHVDHLFDQGYISFTDQGEILISNETDKETLALWNIDVSVKFSDFRTEQLCYLAFHRESVFRS</sequence>
<protein>
    <recommendedName>
        <fullName evidence="2">HNH nuclease domain-containing protein</fullName>
    </recommendedName>
</protein>
<organism evidence="3 4">
    <name type="scientific">Roseovarius aestuarii</name>
    <dbReference type="NCBI Taxonomy" id="475083"/>
    <lineage>
        <taxon>Bacteria</taxon>
        <taxon>Pseudomonadati</taxon>
        <taxon>Pseudomonadota</taxon>
        <taxon>Alphaproteobacteria</taxon>
        <taxon>Rhodobacterales</taxon>
        <taxon>Roseobacteraceae</taxon>
        <taxon>Roseovarius</taxon>
    </lineage>
</organism>
<reference evidence="3 4" key="1">
    <citation type="submission" date="2017-03" db="EMBL/GenBank/DDBJ databases">
        <authorList>
            <person name="Afonso C.L."/>
            <person name="Miller P.J."/>
            <person name="Scott M.A."/>
            <person name="Spackman E."/>
            <person name="Goraichik I."/>
            <person name="Dimitrov K.M."/>
            <person name="Suarez D.L."/>
            <person name="Swayne D.E."/>
        </authorList>
    </citation>
    <scope>NUCLEOTIDE SEQUENCE [LARGE SCALE GENOMIC DNA]</scope>
    <source>
        <strain evidence="3 4">CECT 7745</strain>
    </source>
</reference>
<feature type="domain" description="HNH nuclease" evidence="2">
    <location>
        <begin position="199"/>
        <end position="250"/>
    </location>
</feature>
<dbReference type="Proteomes" id="UP000193224">
    <property type="component" value="Unassembled WGS sequence"/>
</dbReference>
<evidence type="ECO:0000313" key="4">
    <source>
        <dbReference type="Proteomes" id="UP000193224"/>
    </source>
</evidence>
<keyword evidence="1" id="KW-0175">Coiled coil</keyword>